<dbReference type="PANTHER" id="PTHR47326:SF1">
    <property type="entry name" value="HTH PSQ-TYPE DOMAIN-CONTAINING PROTEIN"/>
    <property type="match status" value="1"/>
</dbReference>
<gene>
    <name evidence="2" type="ORF">NQ318_000870</name>
</gene>
<evidence type="ECO:0000313" key="3">
    <source>
        <dbReference type="Proteomes" id="UP001162162"/>
    </source>
</evidence>
<protein>
    <recommendedName>
        <fullName evidence="1">DUF4817 domain-containing protein</fullName>
    </recommendedName>
</protein>
<evidence type="ECO:0000313" key="2">
    <source>
        <dbReference type="EMBL" id="KAJ8962482.1"/>
    </source>
</evidence>
<reference evidence="2" key="1">
    <citation type="journal article" date="2023" name="Insect Mol. Biol.">
        <title>Genome sequencing provides insights into the evolution of gene families encoding plant cell wall-degrading enzymes in longhorned beetles.</title>
        <authorList>
            <person name="Shin N.R."/>
            <person name="Okamura Y."/>
            <person name="Kirsch R."/>
            <person name="Pauchet Y."/>
        </authorList>
    </citation>
    <scope>NUCLEOTIDE SEQUENCE</scope>
    <source>
        <strain evidence="2">AMC_N1</strain>
    </source>
</reference>
<sequence>MDRFTLEQRWEILKNYFQSECCVAETVSKLRTIFGRNEAPSAPGVRKFLRKVRETGMLMDKRSHPRLAPRVRTAERVAAVTQSVRENPRTSTRHRAQQLNVSRTSLRRILHKDLGLFAYKLQLTQEVKENDHPLRYRFSVWVLNEFENDNADFNRKIIFWTRLPRGFFRELLGLRGSLLKKQNALYTLYTLYVYTLYTLYTRYIPPKIRISEDLGQILATPKCSEGLNKLEVIREMCSIRKDTKRGVPRTFIARYTYAFKGEIKL</sequence>
<dbReference type="Pfam" id="PF16087">
    <property type="entry name" value="DUF4817"/>
    <property type="match status" value="1"/>
</dbReference>
<dbReference type="PANTHER" id="PTHR47326">
    <property type="entry name" value="TRANSPOSABLE ELEMENT TC3 TRANSPOSASE-LIKE PROTEIN"/>
    <property type="match status" value="1"/>
</dbReference>
<dbReference type="EMBL" id="JAPWTK010000002">
    <property type="protein sequence ID" value="KAJ8962482.1"/>
    <property type="molecule type" value="Genomic_DNA"/>
</dbReference>
<organism evidence="2 3">
    <name type="scientific">Aromia moschata</name>
    <dbReference type="NCBI Taxonomy" id="1265417"/>
    <lineage>
        <taxon>Eukaryota</taxon>
        <taxon>Metazoa</taxon>
        <taxon>Ecdysozoa</taxon>
        <taxon>Arthropoda</taxon>
        <taxon>Hexapoda</taxon>
        <taxon>Insecta</taxon>
        <taxon>Pterygota</taxon>
        <taxon>Neoptera</taxon>
        <taxon>Endopterygota</taxon>
        <taxon>Coleoptera</taxon>
        <taxon>Polyphaga</taxon>
        <taxon>Cucujiformia</taxon>
        <taxon>Chrysomeloidea</taxon>
        <taxon>Cerambycidae</taxon>
        <taxon>Cerambycinae</taxon>
        <taxon>Callichromatini</taxon>
        <taxon>Aromia</taxon>
    </lineage>
</organism>
<name>A0AAV8ZFX4_9CUCU</name>
<comment type="caution">
    <text evidence="2">The sequence shown here is derived from an EMBL/GenBank/DDBJ whole genome shotgun (WGS) entry which is preliminary data.</text>
</comment>
<accession>A0AAV8ZFX4</accession>
<dbReference type="AlphaFoldDB" id="A0AAV8ZFX4"/>
<feature type="domain" description="DUF4817" evidence="1">
    <location>
        <begin position="5"/>
        <end position="58"/>
    </location>
</feature>
<dbReference type="InterPro" id="IPR032135">
    <property type="entry name" value="DUF4817"/>
</dbReference>
<dbReference type="Proteomes" id="UP001162162">
    <property type="component" value="Unassembled WGS sequence"/>
</dbReference>
<keyword evidence="3" id="KW-1185">Reference proteome</keyword>
<evidence type="ECO:0000259" key="1">
    <source>
        <dbReference type="Pfam" id="PF16087"/>
    </source>
</evidence>
<proteinExistence type="predicted"/>